<organism evidence="2">
    <name type="scientific">Eutreptiella gymnastica</name>
    <dbReference type="NCBI Taxonomy" id="73025"/>
    <lineage>
        <taxon>Eukaryota</taxon>
        <taxon>Discoba</taxon>
        <taxon>Euglenozoa</taxon>
        <taxon>Euglenida</taxon>
        <taxon>Spirocuta</taxon>
        <taxon>Euglenophyceae</taxon>
        <taxon>Eutreptiales</taxon>
        <taxon>Eutreptiaceae</taxon>
        <taxon>Eutreptiella</taxon>
    </lineage>
</organism>
<protein>
    <submittedName>
        <fullName evidence="2">Uncharacterized protein</fullName>
    </submittedName>
</protein>
<reference evidence="2" key="1">
    <citation type="submission" date="2021-01" db="EMBL/GenBank/DDBJ databases">
        <authorList>
            <person name="Corre E."/>
            <person name="Pelletier E."/>
            <person name="Niang G."/>
            <person name="Scheremetjew M."/>
            <person name="Finn R."/>
            <person name="Kale V."/>
            <person name="Holt S."/>
            <person name="Cochrane G."/>
            <person name="Meng A."/>
            <person name="Brown T."/>
            <person name="Cohen L."/>
        </authorList>
    </citation>
    <scope>NUCLEOTIDE SEQUENCE</scope>
    <source>
        <strain evidence="2">NIES-381</strain>
    </source>
</reference>
<feature type="region of interest" description="Disordered" evidence="1">
    <location>
        <begin position="42"/>
        <end position="71"/>
    </location>
</feature>
<evidence type="ECO:0000256" key="1">
    <source>
        <dbReference type="SAM" id="MobiDB-lite"/>
    </source>
</evidence>
<proteinExistence type="predicted"/>
<evidence type="ECO:0000313" key="2">
    <source>
        <dbReference type="EMBL" id="CAD8997775.1"/>
    </source>
</evidence>
<name>A0A7S1I172_9EUGL</name>
<feature type="compositionally biased region" description="Polar residues" evidence="1">
    <location>
        <begin position="42"/>
        <end position="51"/>
    </location>
</feature>
<gene>
    <name evidence="2" type="ORF">EGYM00392_LOCUS8844</name>
</gene>
<feature type="compositionally biased region" description="Basic and acidic residues" evidence="1">
    <location>
        <begin position="52"/>
        <end position="64"/>
    </location>
</feature>
<sequence>MRPQTPNGTKGYERMGSGVMWIHIIPACSRYKSADSWNVCATTNPRNPQSRQEGKGIGKGETAEGVRGVGGWGWDRELGEGNMCTLVSTKKATGFFFALAYGQYPLEHST</sequence>
<dbReference type="EMBL" id="HBGA01023128">
    <property type="protein sequence ID" value="CAD8997775.1"/>
    <property type="molecule type" value="Transcribed_RNA"/>
</dbReference>
<accession>A0A7S1I172</accession>
<dbReference type="AlphaFoldDB" id="A0A7S1I172"/>